<evidence type="ECO:0000313" key="7">
    <source>
        <dbReference type="EMBL" id="KAE9121619.1"/>
    </source>
</evidence>
<evidence type="ECO:0000313" key="10">
    <source>
        <dbReference type="EMBL" id="KAE9229675.1"/>
    </source>
</evidence>
<dbReference type="Proteomes" id="UP000429523">
    <property type="component" value="Unassembled WGS sequence"/>
</dbReference>
<reference evidence="14 15" key="1">
    <citation type="submission" date="2018-08" db="EMBL/GenBank/DDBJ databases">
        <title>Genomic investigation of the strawberry pathogen Phytophthora fragariae indicates pathogenicity is determined by transcriptional variation in three key races.</title>
        <authorList>
            <person name="Adams T.M."/>
            <person name="Armitage A.D."/>
            <person name="Sobczyk M.K."/>
            <person name="Bates H.J."/>
            <person name="Dunwell J.M."/>
            <person name="Nellist C.F."/>
            <person name="Harrison R.J."/>
        </authorList>
    </citation>
    <scope>NUCLEOTIDE SEQUENCE [LARGE SCALE GENOMIC DNA]</scope>
    <source>
        <strain evidence="13 16">A4</strain>
        <strain evidence="12 17">BC-1</strain>
        <strain evidence="11 21">BC-23</strain>
        <strain evidence="10 15">NOV-27</strain>
        <strain evidence="9 18">NOV-5</strain>
        <strain evidence="8 19">NOV-71</strain>
        <strain evidence="5 14">NOV-9</strain>
        <strain evidence="7 22">ONT-3</strain>
        <strain evidence="6 20">SCRP245</strain>
    </source>
</reference>
<name>A0A6A3FPX5_9STRA</name>
<evidence type="ECO:0000313" key="6">
    <source>
        <dbReference type="EMBL" id="KAE9017151.1"/>
    </source>
</evidence>
<dbReference type="InterPro" id="IPR052980">
    <property type="entry name" value="Crinkler_effector"/>
</dbReference>
<keyword evidence="15" id="KW-1185">Reference proteome</keyword>
<accession>A0A6A3FPX5</accession>
<evidence type="ECO:0000313" key="16">
    <source>
        <dbReference type="Proteomes" id="UP000437068"/>
    </source>
</evidence>
<comment type="subcellular location">
    <subcellularLocation>
        <location evidence="1">Host cell</location>
    </subcellularLocation>
    <subcellularLocation>
        <location evidence="2">Secreted</location>
    </subcellularLocation>
</comment>
<evidence type="ECO:0000313" key="14">
    <source>
        <dbReference type="Proteomes" id="UP000429523"/>
    </source>
</evidence>
<dbReference type="Proteomes" id="UP000476176">
    <property type="component" value="Unassembled WGS sequence"/>
</dbReference>
<dbReference type="PANTHER" id="PTHR33129:SF1">
    <property type="entry name" value="ATP-BINDING PROTEIN"/>
    <property type="match status" value="1"/>
</dbReference>
<evidence type="ECO:0000313" key="19">
    <source>
        <dbReference type="Proteomes" id="UP000441208"/>
    </source>
</evidence>
<evidence type="ECO:0000313" key="13">
    <source>
        <dbReference type="EMBL" id="KAE9324886.1"/>
    </source>
</evidence>
<gene>
    <name evidence="13" type="ORF">PF001_g3202</name>
    <name evidence="12" type="ORF">PF002_g4129</name>
    <name evidence="11" type="ORF">PF004_g3033</name>
    <name evidence="10" type="ORF">PF005_g3773</name>
    <name evidence="9" type="ORF">PF006_g3169</name>
    <name evidence="8" type="ORF">PF007_g3566</name>
    <name evidence="5" type="ORF">PF009_g3932</name>
    <name evidence="7" type="ORF">PF010_g7038</name>
    <name evidence="6" type="ORF">PF011_g6828</name>
</gene>
<dbReference type="Proteomes" id="UP000488956">
    <property type="component" value="Unassembled WGS sequence"/>
</dbReference>
<sequence length="473" mass="52955">MVQLELTCTIVGEGRAFDVKVDDRWKATKLQEAIQTKNKNDLGKVDAKDLQLYLAKKDGIWLTSAGAASVALGGDETLHGFEKMDPTLFIKNPKYFGANFQPGEGEVHVLVVVLKSPAGGVTAAATMTEEIPGAKRQRTEAAVDRTTSLNGRLVPIIEMAQQLNPETRLTVGSWLDIPLTNLGRFDTGLFVRKEYWDLHKMIKQRLESNDKIYRVLVVGSPGIGKSVFGVFLLLVLMVEKKDVAYRVFGQVAPYYFSWNGTKYEISRTPAAGKRYEGLFDGDDTGGALDSFLFLHAYVFASPRTTNYNHFVKEGCFKVCMNPWTKTECQQLADALHLDDEDQDEWLRRYNLVGGNPRFLFSTAETLDSLVERVKGDVPHDIEDLKRMIHLFKQELLDFNSLLNLYRRDDDPSSAYLVYSSLAVEAIVSERYGIDSADEIYSLLGTPESTLQGKRNGEISAARPCHAQVLREST</sequence>
<dbReference type="GO" id="GO:0043657">
    <property type="term" value="C:host cell"/>
    <property type="evidence" value="ECO:0007669"/>
    <property type="project" value="UniProtKB-SubCell"/>
</dbReference>
<dbReference type="GO" id="GO:0005576">
    <property type="term" value="C:extracellular region"/>
    <property type="evidence" value="ECO:0007669"/>
    <property type="project" value="UniProtKB-SubCell"/>
</dbReference>
<evidence type="ECO:0000256" key="1">
    <source>
        <dbReference type="ARBA" id="ARBA00004340"/>
    </source>
</evidence>
<evidence type="ECO:0000313" key="8">
    <source>
        <dbReference type="EMBL" id="KAE9132862.1"/>
    </source>
</evidence>
<dbReference type="PANTHER" id="PTHR33129">
    <property type="entry name" value="PROTEIN KINASE DOMAIN-CONTAINING PROTEIN-RELATED"/>
    <property type="match status" value="1"/>
</dbReference>
<dbReference type="AlphaFoldDB" id="A0A6A3FPX5"/>
<evidence type="ECO:0000313" key="9">
    <source>
        <dbReference type="EMBL" id="KAE9152632.1"/>
    </source>
</evidence>
<dbReference type="Proteomes" id="UP000437068">
    <property type="component" value="Unassembled WGS sequence"/>
</dbReference>
<dbReference type="EMBL" id="QXGE01000099">
    <property type="protein sequence ID" value="KAE9324886.1"/>
    <property type="molecule type" value="Genomic_DNA"/>
</dbReference>
<protein>
    <recommendedName>
        <fullName evidence="4">Crinkler effector protein N-terminal domain-containing protein</fullName>
    </recommendedName>
</protein>
<evidence type="ECO:0000313" key="5">
    <source>
        <dbReference type="EMBL" id="KAE8946451.1"/>
    </source>
</evidence>
<evidence type="ECO:0000313" key="22">
    <source>
        <dbReference type="Proteomes" id="UP000488956"/>
    </source>
</evidence>
<dbReference type="EMBL" id="QXGD01000125">
    <property type="protein sequence ID" value="KAE9251790.1"/>
    <property type="molecule type" value="Genomic_DNA"/>
</dbReference>
<dbReference type="InterPro" id="IPR045379">
    <property type="entry name" value="Crinkler_N"/>
</dbReference>
<feature type="domain" description="Crinkler effector protein N-terminal" evidence="4">
    <location>
        <begin position="4"/>
        <end position="112"/>
    </location>
</feature>
<dbReference type="EMBL" id="QXGF01000117">
    <property type="protein sequence ID" value="KAE8946451.1"/>
    <property type="molecule type" value="Genomic_DNA"/>
</dbReference>
<evidence type="ECO:0000256" key="2">
    <source>
        <dbReference type="ARBA" id="ARBA00004613"/>
    </source>
</evidence>
<evidence type="ECO:0000313" key="17">
    <source>
        <dbReference type="Proteomes" id="UP000440367"/>
    </source>
</evidence>
<dbReference type="EMBL" id="QXFZ01000107">
    <property type="protein sequence ID" value="KAE9132862.1"/>
    <property type="molecule type" value="Genomic_DNA"/>
</dbReference>
<dbReference type="EMBL" id="QXGA01000098">
    <property type="protein sequence ID" value="KAE9152632.1"/>
    <property type="molecule type" value="Genomic_DNA"/>
</dbReference>
<dbReference type="Pfam" id="PF20147">
    <property type="entry name" value="Crinkler"/>
    <property type="match status" value="1"/>
</dbReference>
<dbReference type="Proteomes" id="UP000440732">
    <property type="component" value="Unassembled WGS sequence"/>
</dbReference>
<dbReference type="Proteomes" id="UP000440367">
    <property type="component" value="Unassembled WGS sequence"/>
</dbReference>
<evidence type="ECO:0000313" key="11">
    <source>
        <dbReference type="EMBL" id="KAE9250223.1"/>
    </source>
</evidence>
<evidence type="ECO:0000256" key="3">
    <source>
        <dbReference type="ARBA" id="ARBA00022525"/>
    </source>
</evidence>
<evidence type="ECO:0000313" key="15">
    <source>
        <dbReference type="Proteomes" id="UP000433483"/>
    </source>
</evidence>
<comment type="caution">
    <text evidence="5">The sequence shown here is derived from an EMBL/GenBank/DDBJ whole genome shotgun (WGS) entry which is preliminary data.</text>
</comment>
<proteinExistence type="predicted"/>
<dbReference type="EMBL" id="QXFW01000294">
    <property type="protein sequence ID" value="KAE9017151.1"/>
    <property type="molecule type" value="Genomic_DNA"/>
</dbReference>
<dbReference type="Proteomes" id="UP000441208">
    <property type="component" value="Unassembled WGS sequence"/>
</dbReference>
<evidence type="ECO:0000313" key="21">
    <source>
        <dbReference type="Proteomes" id="UP000476176"/>
    </source>
</evidence>
<dbReference type="Proteomes" id="UP000460718">
    <property type="component" value="Unassembled WGS sequence"/>
</dbReference>
<evidence type="ECO:0000313" key="12">
    <source>
        <dbReference type="EMBL" id="KAE9251790.1"/>
    </source>
</evidence>
<organism evidence="5 14">
    <name type="scientific">Phytophthora fragariae</name>
    <dbReference type="NCBI Taxonomy" id="53985"/>
    <lineage>
        <taxon>Eukaryota</taxon>
        <taxon>Sar</taxon>
        <taxon>Stramenopiles</taxon>
        <taxon>Oomycota</taxon>
        <taxon>Peronosporomycetes</taxon>
        <taxon>Peronosporales</taxon>
        <taxon>Peronosporaceae</taxon>
        <taxon>Phytophthora</taxon>
    </lineage>
</organism>
<evidence type="ECO:0000313" key="18">
    <source>
        <dbReference type="Proteomes" id="UP000440732"/>
    </source>
</evidence>
<dbReference type="OrthoDB" id="103484at2759"/>
<evidence type="ECO:0000259" key="4">
    <source>
        <dbReference type="Pfam" id="PF20147"/>
    </source>
</evidence>
<evidence type="ECO:0000313" key="20">
    <source>
        <dbReference type="Proteomes" id="UP000460718"/>
    </source>
</evidence>
<dbReference type="EMBL" id="QXFX01000294">
    <property type="protein sequence ID" value="KAE9121619.1"/>
    <property type="molecule type" value="Genomic_DNA"/>
</dbReference>
<keyword evidence="3" id="KW-0964">Secreted</keyword>
<dbReference type="EMBL" id="QXGC01000092">
    <property type="protein sequence ID" value="KAE9250223.1"/>
    <property type="molecule type" value="Genomic_DNA"/>
</dbReference>
<dbReference type="EMBL" id="QXGB01000115">
    <property type="protein sequence ID" value="KAE9229675.1"/>
    <property type="molecule type" value="Genomic_DNA"/>
</dbReference>
<dbReference type="Proteomes" id="UP000433483">
    <property type="component" value="Unassembled WGS sequence"/>
</dbReference>